<evidence type="ECO:0000313" key="2">
    <source>
        <dbReference type="EMBL" id="MDT0446818.1"/>
    </source>
</evidence>
<dbReference type="Proteomes" id="UP001183615">
    <property type="component" value="Unassembled WGS sequence"/>
</dbReference>
<gene>
    <name evidence="2" type="ORF">RM779_30110</name>
</gene>
<evidence type="ECO:0000256" key="1">
    <source>
        <dbReference type="SAM" id="MobiDB-lite"/>
    </source>
</evidence>
<reference evidence="3" key="1">
    <citation type="submission" date="2023-07" db="EMBL/GenBank/DDBJ databases">
        <title>30 novel species of actinomycetes from the DSMZ collection.</title>
        <authorList>
            <person name="Nouioui I."/>
        </authorList>
    </citation>
    <scope>NUCLEOTIDE SEQUENCE [LARGE SCALE GENOMIC DNA]</scope>
    <source>
        <strain evidence="3">DSM 41886</strain>
    </source>
</reference>
<feature type="compositionally biased region" description="Polar residues" evidence="1">
    <location>
        <begin position="139"/>
        <end position="151"/>
    </location>
</feature>
<protein>
    <submittedName>
        <fullName evidence="2">Uncharacterized protein</fullName>
    </submittedName>
</protein>
<accession>A0ABU2SCZ2</accession>
<organism evidence="2 3">
    <name type="scientific">Streptomyces johnsoniae</name>
    <dbReference type="NCBI Taxonomy" id="3075532"/>
    <lineage>
        <taxon>Bacteria</taxon>
        <taxon>Bacillati</taxon>
        <taxon>Actinomycetota</taxon>
        <taxon>Actinomycetes</taxon>
        <taxon>Kitasatosporales</taxon>
        <taxon>Streptomycetaceae</taxon>
        <taxon>Streptomyces</taxon>
    </lineage>
</organism>
<proteinExistence type="predicted"/>
<name>A0ABU2SCZ2_9ACTN</name>
<comment type="caution">
    <text evidence="2">The sequence shown here is derived from an EMBL/GenBank/DDBJ whole genome shotgun (WGS) entry which is preliminary data.</text>
</comment>
<dbReference type="RefSeq" id="WP_311620959.1">
    <property type="nucleotide sequence ID" value="NZ_JAVREV010000022.1"/>
</dbReference>
<keyword evidence="3" id="KW-1185">Reference proteome</keyword>
<dbReference type="EMBL" id="JAVREV010000022">
    <property type="protein sequence ID" value="MDT0446818.1"/>
    <property type="molecule type" value="Genomic_DNA"/>
</dbReference>
<evidence type="ECO:0000313" key="3">
    <source>
        <dbReference type="Proteomes" id="UP001183615"/>
    </source>
</evidence>
<sequence>MTRLRPWPPLPDAVHELLEQPPEEPFPDTPRPWDLCSLPPTIEDTVWLWLDQVAQWLNWTYGWTDEQVIPACWHQHEGIAYELAALAFTRIDVYTATTPAYIGRWHDDMEHFHRRMTTTLGPNSPCHRGHHNQLPPRYTATTANRSISERS</sequence>
<feature type="region of interest" description="Disordered" evidence="1">
    <location>
        <begin position="122"/>
        <end position="151"/>
    </location>
</feature>